<dbReference type="FunFam" id="1.10.287.130:FF:000045">
    <property type="entry name" value="Two-component system sensor histidine kinase/response regulator"/>
    <property type="match status" value="1"/>
</dbReference>
<dbReference type="FunFam" id="3.30.565.10:FF:000037">
    <property type="entry name" value="Hybrid sensor histidine kinase/response regulator"/>
    <property type="match status" value="1"/>
</dbReference>
<feature type="modified residue" description="4-aspartylphosphate" evidence="9">
    <location>
        <position position="1409"/>
    </location>
</feature>
<dbReference type="InterPro" id="IPR036890">
    <property type="entry name" value="HATPase_C_sf"/>
</dbReference>
<dbReference type="RefSeq" id="WP_066656801.1">
    <property type="nucleotide sequence ID" value="NZ_CBCSCL010000005.1"/>
</dbReference>
<feature type="domain" description="Histidine kinase" evidence="11">
    <location>
        <begin position="362"/>
        <end position="580"/>
    </location>
</feature>
<evidence type="ECO:0000313" key="13">
    <source>
        <dbReference type="EMBL" id="ANN77377.1"/>
    </source>
</evidence>
<dbReference type="SUPFAM" id="SSF55874">
    <property type="entry name" value="ATPase domain of HSP90 chaperone/DNA topoisomerase II/histidine kinase"/>
    <property type="match status" value="2"/>
</dbReference>
<keyword evidence="4" id="KW-0808">Transferase</keyword>
<dbReference type="CDD" id="cd16919">
    <property type="entry name" value="HATPase_CckA-like"/>
    <property type="match status" value="1"/>
</dbReference>
<dbReference type="SUPFAM" id="SSF52172">
    <property type="entry name" value="CheY-like"/>
    <property type="match status" value="3"/>
</dbReference>
<proteinExistence type="predicted"/>
<evidence type="ECO:0000256" key="5">
    <source>
        <dbReference type="ARBA" id="ARBA00022741"/>
    </source>
</evidence>
<dbReference type="EC" id="2.7.13.3" evidence="2"/>
<feature type="domain" description="Response regulatory" evidence="12">
    <location>
        <begin position="1359"/>
        <end position="1475"/>
    </location>
</feature>
<dbReference type="PROSITE" id="PS50109">
    <property type="entry name" value="HIS_KIN"/>
    <property type="match status" value="2"/>
</dbReference>
<dbReference type="SUPFAM" id="SSF55785">
    <property type="entry name" value="PYP-like sensor domain (PAS domain)"/>
    <property type="match status" value="1"/>
</dbReference>
<keyword evidence="3 9" id="KW-0597">Phosphoprotein</keyword>
<feature type="coiled-coil region" evidence="10">
    <location>
        <begin position="947"/>
        <end position="978"/>
    </location>
</feature>
<dbReference type="Pfam" id="PF13185">
    <property type="entry name" value="GAF_2"/>
    <property type="match status" value="1"/>
</dbReference>
<dbReference type="Pfam" id="PF02518">
    <property type="entry name" value="HATPase_c"/>
    <property type="match status" value="2"/>
</dbReference>
<dbReference type="SMART" id="SM00387">
    <property type="entry name" value="HATPase_c"/>
    <property type="match status" value="2"/>
</dbReference>
<dbReference type="Proteomes" id="UP000091926">
    <property type="component" value="Chromosome"/>
</dbReference>
<dbReference type="PROSITE" id="PS50110">
    <property type="entry name" value="RESPONSE_REGULATORY"/>
    <property type="match status" value="3"/>
</dbReference>
<evidence type="ECO:0000259" key="12">
    <source>
        <dbReference type="PROSITE" id="PS50110"/>
    </source>
</evidence>
<feature type="modified residue" description="4-aspartylphosphate" evidence="9">
    <location>
        <position position="1557"/>
    </location>
</feature>
<feature type="modified residue" description="4-aspartylphosphate" evidence="9">
    <location>
        <position position="691"/>
    </location>
</feature>
<evidence type="ECO:0000256" key="1">
    <source>
        <dbReference type="ARBA" id="ARBA00000085"/>
    </source>
</evidence>
<dbReference type="InterPro" id="IPR004358">
    <property type="entry name" value="Sig_transdc_His_kin-like_C"/>
</dbReference>
<dbReference type="SUPFAM" id="SSF55781">
    <property type="entry name" value="GAF domain-like"/>
    <property type="match status" value="2"/>
</dbReference>
<evidence type="ECO:0000256" key="8">
    <source>
        <dbReference type="ARBA" id="ARBA00023012"/>
    </source>
</evidence>
<organism evidence="13 14">
    <name type="scientific">Bordetella flabilis</name>
    <dbReference type="NCBI Taxonomy" id="463014"/>
    <lineage>
        <taxon>Bacteria</taxon>
        <taxon>Pseudomonadati</taxon>
        <taxon>Pseudomonadota</taxon>
        <taxon>Betaproteobacteria</taxon>
        <taxon>Burkholderiales</taxon>
        <taxon>Alcaligenaceae</taxon>
        <taxon>Bordetella</taxon>
    </lineage>
</organism>
<feature type="domain" description="Response regulatory" evidence="12">
    <location>
        <begin position="642"/>
        <end position="758"/>
    </location>
</feature>
<dbReference type="SMART" id="SM00065">
    <property type="entry name" value="GAF"/>
    <property type="match status" value="1"/>
</dbReference>
<dbReference type="EMBL" id="CP016172">
    <property type="protein sequence ID" value="ANN77377.1"/>
    <property type="molecule type" value="Genomic_DNA"/>
</dbReference>
<dbReference type="STRING" id="463014.BAU07_09945"/>
<evidence type="ECO:0000256" key="7">
    <source>
        <dbReference type="ARBA" id="ARBA00022840"/>
    </source>
</evidence>
<dbReference type="KEGG" id="bfz:BAU07_09945"/>
<comment type="catalytic activity">
    <reaction evidence="1">
        <text>ATP + protein L-histidine = ADP + protein N-phospho-L-histidine.</text>
        <dbReference type="EC" id="2.7.13.3"/>
    </reaction>
</comment>
<dbReference type="InterPro" id="IPR003661">
    <property type="entry name" value="HisK_dim/P_dom"/>
</dbReference>
<dbReference type="CDD" id="cd00130">
    <property type="entry name" value="PAS"/>
    <property type="match status" value="1"/>
</dbReference>
<dbReference type="CDD" id="cd17574">
    <property type="entry name" value="REC_OmpR"/>
    <property type="match status" value="1"/>
</dbReference>
<dbReference type="PANTHER" id="PTHR43547">
    <property type="entry name" value="TWO-COMPONENT HISTIDINE KINASE"/>
    <property type="match status" value="1"/>
</dbReference>
<dbReference type="NCBIfam" id="TIGR00229">
    <property type="entry name" value="sensory_box"/>
    <property type="match status" value="1"/>
</dbReference>
<dbReference type="GO" id="GO:0005524">
    <property type="term" value="F:ATP binding"/>
    <property type="evidence" value="ECO:0007669"/>
    <property type="project" value="UniProtKB-KW"/>
</dbReference>
<dbReference type="InterPro" id="IPR003594">
    <property type="entry name" value="HATPase_dom"/>
</dbReference>
<dbReference type="Pfam" id="PF00072">
    <property type="entry name" value="Response_reg"/>
    <property type="match status" value="3"/>
</dbReference>
<dbReference type="CDD" id="cd18161">
    <property type="entry name" value="REC_hyHK_blue-like"/>
    <property type="match status" value="1"/>
</dbReference>
<dbReference type="SMART" id="SM00448">
    <property type="entry name" value="REC"/>
    <property type="match status" value="3"/>
</dbReference>
<dbReference type="InterPro" id="IPR036097">
    <property type="entry name" value="HisK_dim/P_sf"/>
</dbReference>
<keyword evidence="5" id="KW-0547">Nucleotide-binding</keyword>
<keyword evidence="14" id="KW-1185">Reference proteome</keyword>
<dbReference type="InterPro" id="IPR000014">
    <property type="entry name" value="PAS"/>
</dbReference>
<evidence type="ECO:0000313" key="14">
    <source>
        <dbReference type="Proteomes" id="UP000091926"/>
    </source>
</evidence>
<sequence>MQRFPEAAGGREDPSPSFLAGGGEMGALIRAHDWTATPLGRPVDWPQSLKTAVRIMLTSRQPIWIGWGEDLLFFYNDPYKAIIGGKHPTALGRPTVAVWQEIWDDIGPLLRTSMSGTEGTYVEEKFLLMERNGYPEETYYTFSYSPIPTDDGDAGGIICANSDDTARVISERQLRLLRELATMTAHARTWEEAGTLSAEALGLNPSDLPFAMLYAAEPGSTRVTLVGSSGIEAGHVAAPAAMGDAASSLWPIAEVLRKQELLLVDDLPQRFGASLPRGPWRHAPTRAAMLPISPSGDSGRAAVLIVGLNPYRLFDERYSGFLNLAAGQIGAAVGYAHAYEEERRRARALAEIDHAKTTFFSNISHEFRTPLTLMLGPLEELLRGMPADDDQRPLVDLTYRNGLRLLKLVNSLLDFSRIEAGRMQARYVPTDLAALTAELASLFRSATEKAGLRLIVDCPTLPQAVHVDRDMWEKIVLNLLSNAFKFTIEGQIAVHMGVSPDGACVELRVRDTGIGIPAHELPHVFDRFQRVAGAVGRSMEGTGIGLALVQELVKLQGGSIDVESEPGVGSTFTVKVPLGTAHLPAPGASQEDPGATTSVAAQAYVADALRWLPSADGGRAEAPVLSSLLETSSGDNAEHAERILVVDDNADLRDYVSRILQAAGYRVSTAVDGDAGLAAASQDPPSLILSDVMMPRMDGFGLLAALRQDARLREIPVLLMSARAGEESRVEGLGAGADDYITKPFSARELLARVGSNVRMYRLQQETARKLMEDARILEVLNEVGTTIAAELDLGRAVQAVTDAATELTGASFGAFFYNVLNDRGESYTLYTLSGASREAFSRFPMPRNTKVFGPTFRGEGVVRSSDITQDARYGHNAPYRGMPEGHLPVRSYLATPVMSRSGEVLGGLFFGHPEPGVFSEKAERLVVGIAAQAAIAIDNARLYQAAQSEIARRTEAQDALRQLNETLELRVAQALAERDRLWELSADLLAIGDDVGHLRRVSPSWTRVLGHGVEALMLQNYADLIHPDDRAEAARAMGALRARGGSVSYEGRMRKADGSWCWVAWTLTADPHHNEVHGVGRDVTAAKEAAEALRQAEEALRLAHKMEAVGKLTGGVAHDFNNLLQVIGGNLQLLARDVVGSERAEKRVNNALAGVARGSKLASQLLAFGRRQPLAPKVVNLGRFIRGLDDMLRRALGDSIEIETVVSGGLWNTLVDPFQVENALLNLAINARDAMQGHGRLTIEAGNALLDDDYAARHADVLPGQYVMVAVTDTGSGMTPEVLEHVFEPFFTTKPEGRGTGLGLSMVYGFIKQSKGHVKIYSEPGQGTTVRLYLPRERQEEDLETELDTGPIAGGSETILAVEDDEEVRTTVVEMLAELGYRVLKARDAQSALAIVESGVPIDLLFTDVVMPGPLRSPELARKTRERLPGVAVLFTSGYTENAIVHGGRLDEGIELLSKPYTREALARKIRHVLRNQQQRNAAQDVRQGRLPLTREPHVGPGGKPLHVVLVEDDDLIRSATADMLEALGHHVVQAEDAAQALAALASDHADVLMTDIGLPQISGVALAAAARERHPGLRILFASGHDPGSTPAHEALAGATYVLKPYTSEDLAAVFRRIALPG</sequence>
<evidence type="ECO:0000256" key="4">
    <source>
        <dbReference type="ARBA" id="ARBA00022679"/>
    </source>
</evidence>
<dbReference type="GO" id="GO:0000155">
    <property type="term" value="F:phosphorelay sensor kinase activity"/>
    <property type="evidence" value="ECO:0007669"/>
    <property type="project" value="InterPro"/>
</dbReference>
<keyword evidence="10" id="KW-0175">Coiled coil</keyword>
<dbReference type="SUPFAM" id="SSF47384">
    <property type="entry name" value="Homodimeric domain of signal transducing histidine kinase"/>
    <property type="match status" value="2"/>
</dbReference>
<evidence type="ECO:0000256" key="10">
    <source>
        <dbReference type="SAM" id="Coils"/>
    </source>
</evidence>
<accession>A0A193GBJ4</accession>
<keyword evidence="7" id="KW-0067">ATP-binding</keyword>
<dbReference type="Pfam" id="PF08447">
    <property type="entry name" value="PAS_3"/>
    <property type="match status" value="1"/>
</dbReference>
<dbReference type="InterPro" id="IPR011006">
    <property type="entry name" value="CheY-like_superfamily"/>
</dbReference>
<gene>
    <name evidence="13" type="ORF">BAU07_09945</name>
</gene>
<dbReference type="Gene3D" id="3.30.450.40">
    <property type="match status" value="1"/>
</dbReference>
<dbReference type="SMART" id="SM00388">
    <property type="entry name" value="HisKA"/>
    <property type="match status" value="2"/>
</dbReference>
<dbReference type="InterPro" id="IPR029016">
    <property type="entry name" value="GAF-like_dom_sf"/>
</dbReference>
<dbReference type="Gene3D" id="3.40.50.2300">
    <property type="match status" value="3"/>
</dbReference>
<dbReference type="InterPro" id="IPR001789">
    <property type="entry name" value="Sig_transdc_resp-reg_receiver"/>
</dbReference>
<dbReference type="Gene3D" id="1.10.287.130">
    <property type="match status" value="2"/>
</dbReference>
<feature type="domain" description="Histidine kinase" evidence="11">
    <location>
        <begin position="1116"/>
        <end position="1339"/>
    </location>
</feature>
<dbReference type="InterPro" id="IPR035965">
    <property type="entry name" value="PAS-like_dom_sf"/>
</dbReference>
<protein>
    <recommendedName>
        <fullName evidence="2">histidine kinase</fullName>
        <ecNumber evidence="2">2.7.13.3</ecNumber>
    </recommendedName>
</protein>
<reference evidence="13 14" key="1">
    <citation type="submission" date="2016-06" db="EMBL/GenBank/DDBJ databases">
        <title>Complete genome sequences of Bordetella bronchialis and Bordetella flabilis.</title>
        <authorList>
            <person name="LiPuma J.J."/>
            <person name="Spilker T."/>
        </authorList>
    </citation>
    <scope>NUCLEOTIDE SEQUENCE [LARGE SCALE GENOMIC DNA]</scope>
    <source>
        <strain evidence="13 14">AU10664</strain>
    </source>
</reference>
<dbReference type="Gene3D" id="3.30.565.10">
    <property type="entry name" value="Histidine kinase-like ATPase, C-terminal domain"/>
    <property type="match status" value="2"/>
</dbReference>
<dbReference type="InterPro" id="IPR003018">
    <property type="entry name" value="GAF"/>
</dbReference>
<dbReference type="InterPro" id="IPR013655">
    <property type="entry name" value="PAS_fold_3"/>
</dbReference>
<evidence type="ECO:0000256" key="9">
    <source>
        <dbReference type="PROSITE-ProRule" id="PRU00169"/>
    </source>
</evidence>
<dbReference type="PRINTS" id="PR00344">
    <property type="entry name" value="BCTRLSENSOR"/>
</dbReference>
<dbReference type="Gene3D" id="3.30.450.20">
    <property type="entry name" value="PAS domain"/>
    <property type="match status" value="2"/>
</dbReference>
<dbReference type="CDD" id="cd00156">
    <property type="entry name" value="REC"/>
    <property type="match status" value="1"/>
</dbReference>
<dbReference type="CDD" id="cd16922">
    <property type="entry name" value="HATPase_EvgS-ArcB-TorS-like"/>
    <property type="match status" value="1"/>
</dbReference>
<name>A0A193GBJ4_9BORD</name>
<evidence type="ECO:0000256" key="2">
    <source>
        <dbReference type="ARBA" id="ARBA00012438"/>
    </source>
</evidence>
<dbReference type="Pfam" id="PF00512">
    <property type="entry name" value="HisKA"/>
    <property type="match status" value="1"/>
</dbReference>
<keyword evidence="6 13" id="KW-0418">Kinase</keyword>
<evidence type="ECO:0000256" key="6">
    <source>
        <dbReference type="ARBA" id="ARBA00022777"/>
    </source>
</evidence>
<keyword evidence="8" id="KW-0902">Two-component regulatory system</keyword>
<dbReference type="InterPro" id="IPR005467">
    <property type="entry name" value="His_kinase_dom"/>
</dbReference>
<dbReference type="CDD" id="cd00082">
    <property type="entry name" value="HisKA"/>
    <property type="match status" value="2"/>
</dbReference>
<dbReference type="OrthoDB" id="9146564at2"/>
<feature type="domain" description="Response regulatory" evidence="12">
    <location>
        <begin position="1508"/>
        <end position="1621"/>
    </location>
</feature>
<dbReference type="PANTHER" id="PTHR43547:SF2">
    <property type="entry name" value="HYBRID SIGNAL TRANSDUCTION HISTIDINE KINASE C"/>
    <property type="match status" value="1"/>
</dbReference>
<evidence type="ECO:0000259" key="11">
    <source>
        <dbReference type="PROSITE" id="PS50109"/>
    </source>
</evidence>
<evidence type="ECO:0000256" key="3">
    <source>
        <dbReference type="ARBA" id="ARBA00022553"/>
    </source>
</evidence>